<dbReference type="EMBL" id="CP000812">
    <property type="protein sequence ID" value="ABV33613.1"/>
    <property type="molecule type" value="Genomic_DNA"/>
</dbReference>
<organism evidence="1 2">
    <name type="scientific">Pseudothermotoga lettingae (strain ATCC BAA-301 / DSM 14385 / NBRC 107922 / TMO)</name>
    <name type="common">Thermotoga lettingae</name>
    <dbReference type="NCBI Taxonomy" id="416591"/>
    <lineage>
        <taxon>Bacteria</taxon>
        <taxon>Thermotogati</taxon>
        <taxon>Thermotogota</taxon>
        <taxon>Thermotogae</taxon>
        <taxon>Thermotogales</taxon>
        <taxon>Thermotogaceae</taxon>
        <taxon>Pseudothermotoga</taxon>
    </lineage>
</organism>
<dbReference type="RefSeq" id="WP_012003094.1">
    <property type="nucleotide sequence ID" value="NC_009828.1"/>
</dbReference>
<gene>
    <name evidence="1" type="ordered locus">Tlet_1048</name>
</gene>
<proteinExistence type="predicted"/>
<keyword evidence="2" id="KW-1185">Reference proteome</keyword>
<dbReference type="KEGG" id="tle:Tlet_1048"/>
<name>A8F629_PSELT</name>
<dbReference type="Proteomes" id="UP000002016">
    <property type="component" value="Chromosome"/>
</dbReference>
<protein>
    <recommendedName>
        <fullName evidence="3">Outer membrane protein beta-barrel domain-containing protein</fullName>
    </recommendedName>
</protein>
<reference evidence="1 2" key="2">
    <citation type="journal article" date="2009" name="Proc. Natl. Acad. Sci. U.S.A.">
        <title>On the chimeric nature, thermophilic origin, and phylogenetic placement of the Thermotogales.</title>
        <authorList>
            <person name="Zhaxybayeva O."/>
            <person name="Swithers K.S."/>
            <person name="Lapierre P."/>
            <person name="Fournier G.P."/>
            <person name="Bickhart D.M."/>
            <person name="DeBoy R.T."/>
            <person name="Nelson K.E."/>
            <person name="Nesbo C.L."/>
            <person name="Doolittle W.F."/>
            <person name="Gogarten J.P."/>
            <person name="Noll K.M."/>
        </authorList>
    </citation>
    <scope>NUCLEOTIDE SEQUENCE [LARGE SCALE GENOMIC DNA]</scope>
    <source>
        <strain evidence="2">ATCC BAA-301 / DSM 14385 / NBRC 107922 / TMO</strain>
    </source>
</reference>
<dbReference type="AlphaFoldDB" id="A8F629"/>
<accession>A8F629</accession>
<evidence type="ECO:0000313" key="2">
    <source>
        <dbReference type="Proteomes" id="UP000002016"/>
    </source>
</evidence>
<evidence type="ECO:0000313" key="1">
    <source>
        <dbReference type="EMBL" id="ABV33613.1"/>
    </source>
</evidence>
<dbReference type="STRING" id="416591.Tlet_1048"/>
<sequence length="185" mass="20639" precursor="true">MRTILVILMISIPSFLFATSWIIGGGMVFGDLSGWNLSTGLVDNSYSVEAGLNFDIGKTIEGSSVNLYNFEFLAKIPLYRIDGFQLGPSVALKYGNYPIDQSSTDTTIKSGFSAGFYGSYRLENLLFDFGFLYPVIDEFDFVHSLYASVKFFVNPPEKGFIDQLFIGCDFLMGRIRIMVGLIEPF</sequence>
<evidence type="ECO:0008006" key="3">
    <source>
        <dbReference type="Google" id="ProtNLM"/>
    </source>
</evidence>
<dbReference type="HOGENOM" id="CLU_1460108_0_0_0"/>
<reference evidence="1 2" key="1">
    <citation type="submission" date="2007-08" db="EMBL/GenBank/DDBJ databases">
        <title>Complete sequence of Thermotoga lettingae TMO.</title>
        <authorList>
            <consortium name="US DOE Joint Genome Institute"/>
            <person name="Copeland A."/>
            <person name="Lucas S."/>
            <person name="Lapidus A."/>
            <person name="Barry K."/>
            <person name="Glavina del Rio T."/>
            <person name="Dalin E."/>
            <person name="Tice H."/>
            <person name="Pitluck S."/>
            <person name="Foster B."/>
            <person name="Bruce D."/>
            <person name="Schmutz J."/>
            <person name="Larimer F."/>
            <person name="Land M."/>
            <person name="Hauser L."/>
            <person name="Kyrpides N."/>
            <person name="Mikhailova N."/>
            <person name="Nelson K."/>
            <person name="Gogarten J.P."/>
            <person name="Noll K."/>
            <person name="Richardson P."/>
        </authorList>
    </citation>
    <scope>NUCLEOTIDE SEQUENCE [LARGE SCALE GENOMIC DNA]</scope>
    <source>
        <strain evidence="2">ATCC BAA-301 / DSM 14385 / NBRC 107922 / TMO</strain>
    </source>
</reference>
<dbReference type="OrthoDB" id="47387at2"/>